<dbReference type="HOGENOM" id="CLU_2562722_0_0_1"/>
<reference evidence="1" key="2">
    <citation type="submission" date="2018-08" db="UniProtKB">
        <authorList>
            <consortium name="EnsemblPlants"/>
        </authorList>
    </citation>
    <scope>IDENTIFICATION</scope>
    <source>
        <strain evidence="1">Yugu1</strain>
    </source>
</reference>
<dbReference type="Gramene" id="KQL12132">
    <property type="protein sequence ID" value="KQL12132"/>
    <property type="gene ID" value="SETIT_009039mg"/>
</dbReference>
<dbReference type="EMBL" id="AGNK02002697">
    <property type="status" value="NOT_ANNOTATED_CDS"/>
    <property type="molecule type" value="Genomic_DNA"/>
</dbReference>
<sequence length="82" mass="9665">MIWLPRSRMVYRLLQLSGIYLWLGSRISWNRKGSRLNHQAMVYSERSTSWLLRLLGRKKGVTGMRQRCVSKVCSLMSTKPYS</sequence>
<dbReference type="InParanoid" id="K3Y4A1"/>
<organism evidence="1 2">
    <name type="scientific">Setaria italica</name>
    <name type="common">Foxtail millet</name>
    <name type="synonym">Panicum italicum</name>
    <dbReference type="NCBI Taxonomy" id="4555"/>
    <lineage>
        <taxon>Eukaryota</taxon>
        <taxon>Viridiplantae</taxon>
        <taxon>Streptophyta</taxon>
        <taxon>Embryophyta</taxon>
        <taxon>Tracheophyta</taxon>
        <taxon>Spermatophyta</taxon>
        <taxon>Magnoliopsida</taxon>
        <taxon>Liliopsida</taxon>
        <taxon>Poales</taxon>
        <taxon>Poaceae</taxon>
        <taxon>PACMAD clade</taxon>
        <taxon>Panicoideae</taxon>
        <taxon>Panicodae</taxon>
        <taxon>Paniceae</taxon>
        <taxon>Cenchrinae</taxon>
        <taxon>Setaria</taxon>
    </lineage>
</organism>
<protein>
    <submittedName>
        <fullName evidence="1">Uncharacterized protein</fullName>
    </submittedName>
</protein>
<dbReference type="AlphaFoldDB" id="K3Y4A1"/>
<reference evidence="2" key="1">
    <citation type="journal article" date="2012" name="Nat. Biotechnol.">
        <title>Reference genome sequence of the model plant Setaria.</title>
        <authorList>
            <person name="Bennetzen J.L."/>
            <person name="Schmutz J."/>
            <person name="Wang H."/>
            <person name="Percifield R."/>
            <person name="Hawkins J."/>
            <person name="Pontaroli A.C."/>
            <person name="Estep M."/>
            <person name="Feng L."/>
            <person name="Vaughn J.N."/>
            <person name="Grimwood J."/>
            <person name="Jenkins J."/>
            <person name="Barry K."/>
            <person name="Lindquist E."/>
            <person name="Hellsten U."/>
            <person name="Deshpande S."/>
            <person name="Wang X."/>
            <person name="Wu X."/>
            <person name="Mitros T."/>
            <person name="Triplett J."/>
            <person name="Yang X."/>
            <person name="Ye C.Y."/>
            <person name="Mauro-Herrera M."/>
            <person name="Wang L."/>
            <person name="Li P."/>
            <person name="Sharma M."/>
            <person name="Sharma R."/>
            <person name="Ronald P.C."/>
            <person name="Panaud O."/>
            <person name="Kellogg E.A."/>
            <person name="Brutnell T.P."/>
            <person name="Doust A.N."/>
            <person name="Tuskan G.A."/>
            <person name="Rokhsar D."/>
            <person name="Devos K.M."/>
        </authorList>
    </citation>
    <scope>NUCLEOTIDE SEQUENCE [LARGE SCALE GENOMIC DNA]</scope>
    <source>
        <strain evidence="2">cv. Yugu1</strain>
    </source>
</reference>
<dbReference type="Proteomes" id="UP000004995">
    <property type="component" value="Unassembled WGS sequence"/>
</dbReference>
<accession>K3Y4A1</accession>
<evidence type="ECO:0000313" key="1">
    <source>
        <dbReference type="EnsemblPlants" id="KQL12132"/>
    </source>
</evidence>
<keyword evidence="2" id="KW-1185">Reference proteome</keyword>
<dbReference type="EnsemblPlants" id="KQL12132">
    <property type="protein sequence ID" value="KQL12132"/>
    <property type="gene ID" value="SETIT_009039mg"/>
</dbReference>
<name>K3Y4A1_SETIT</name>
<proteinExistence type="predicted"/>
<evidence type="ECO:0000313" key="2">
    <source>
        <dbReference type="Proteomes" id="UP000004995"/>
    </source>
</evidence>